<organism evidence="6 7">
    <name type="scientific">Eisenbergiella massiliensis</name>
    <dbReference type="NCBI Taxonomy" id="1720294"/>
    <lineage>
        <taxon>Bacteria</taxon>
        <taxon>Bacillati</taxon>
        <taxon>Bacillota</taxon>
        <taxon>Clostridia</taxon>
        <taxon>Lachnospirales</taxon>
        <taxon>Lachnospiraceae</taxon>
        <taxon>Eisenbergiella</taxon>
    </lineage>
</organism>
<keyword evidence="2 5" id="KW-0812">Transmembrane</keyword>
<evidence type="ECO:0000256" key="4">
    <source>
        <dbReference type="ARBA" id="ARBA00023136"/>
    </source>
</evidence>
<dbReference type="EMBL" id="QVLV01000035">
    <property type="protein sequence ID" value="RGE55865.1"/>
    <property type="molecule type" value="Genomic_DNA"/>
</dbReference>
<evidence type="ECO:0000313" key="6">
    <source>
        <dbReference type="EMBL" id="RGE55865.1"/>
    </source>
</evidence>
<evidence type="ECO:0000313" key="7">
    <source>
        <dbReference type="Proteomes" id="UP000260812"/>
    </source>
</evidence>
<evidence type="ECO:0000256" key="1">
    <source>
        <dbReference type="ARBA" id="ARBA00004127"/>
    </source>
</evidence>
<dbReference type="GO" id="GO:0032259">
    <property type="term" value="P:methylation"/>
    <property type="evidence" value="ECO:0007669"/>
    <property type="project" value="UniProtKB-KW"/>
</dbReference>
<feature type="transmembrane region" description="Helical" evidence="5">
    <location>
        <begin position="40"/>
        <end position="62"/>
    </location>
</feature>
<evidence type="ECO:0000256" key="5">
    <source>
        <dbReference type="SAM" id="Phobius"/>
    </source>
</evidence>
<gene>
    <name evidence="6" type="ORF">DXC51_27320</name>
</gene>
<keyword evidence="4 5" id="KW-0472">Membrane</keyword>
<dbReference type="GO" id="GO:0008168">
    <property type="term" value="F:methyltransferase activity"/>
    <property type="evidence" value="ECO:0007669"/>
    <property type="project" value="UniProtKB-KW"/>
</dbReference>
<dbReference type="Proteomes" id="UP000260812">
    <property type="component" value="Unassembled WGS sequence"/>
</dbReference>
<dbReference type="Pfam" id="PF04191">
    <property type="entry name" value="PEMT"/>
    <property type="match status" value="1"/>
</dbReference>
<comment type="subcellular location">
    <subcellularLocation>
        <location evidence="1">Endomembrane system</location>
        <topology evidence="1">Multi-pass membrane protein</topology>
    </subcellularLocation>
</comment>
<name>A0A3E3HVV6_9FIRM</name>
<keyword evidence="6" id="KW-0808">Transferase</keyword>
<proteinExistence type="predicted"/>
<feature type="transmembrane region" description="Helical" evidence="5">
    <location>
        <begin position="113"/>
        <end position="139"/>
    </location>
</feature>
<keyword evidence="3 5" id="KW-1133">Transmembrane helix</keyword>
<dbReference type="InterPro" id="IPR007318">
    <property type="entry name" value="Phopholipid_MeTrfase"/>
</dbReference>
<feature type="transmembrane region" description="Helical" evidence="5">
    <location>
        <begin position="74"/>
        <end position="93"/>
    </location>
</feature>
<dbReference type="RefSeq" id="WP_117545834.1">
    <property type="nucleotide sequence ID" value="NZ_JBKUNB010000001.1"/>
</dbReference>
<protein>
    <submittedName>
        <fullName evidence="6">Isoprenylcysteine carboxylmethyltransferase family protein</fullName>
    </submittedName>
</protein>
<dbReference type="GO" id="GO:0012505">
    <property type="term" value="C:endomembrane system"/>
    <property type="evidence" value="ECO:0007669"/>
    <property type="project" value="UniProtKB-SubCell"/>
</dbReference>
<dbReference type="Gene3D" id="1.20.120.1630">
    <property type="match status" value="1"/>
</dbReference>
<evidence type="ECO:0000256" key="3">
    <source>
        <dbReference type="ARBA" id="ARBA00022989"/>
    </source>
</evidence>
<dbReference type="GeneID" id="97990461"/>
<accession>A0A3E3HVV6</accession>
<reference evidence="6" key="1">
    <citation type="submission" date="2018-08" db="EMBL/GenBank/DDBJ databases">
        <title>A genome reference for cultivated species of the human gut microbiota.</title>
        <authorList>
            <person name="Zou Y."/>
            <person name="Xue W."/>
            <person name="Luo G."/>
        </authorList>
    </citation>
    <scope>NUCLEOTIDE SEQUENCE [LARGE SCALE GENOMIC DNA]</scope>
    <source>
        <strain evidence="6">TF05-5AC</strain>
    </source>
</reference>
<dbReference type="AlphaFoldDB" id="A0A3E3HVV6"/>
<comment type="caution">
    <text evidence="6">The sequence shown here is derived from an EMBL/GenBank/DDBJ whole genome shotgun (WGS) entry which is preliminary data.</text>
</comment>
<keyword evidence="7" id="KW-1185">Reference proteome</keyword>
<keyword evidence="6" id="KW-0489">Methyltransferase</keyword>
<evidence type="ECO:0000256" key="2">
    <source>
        <dbReference type="ARBA" id="ARBA00022692"/>
    </source>
</evidence>
<sequence length="173" mass="19905">MNGFLLLIPFLLIRFGVLSHLDRAAVKRAAFFAPMAGKEIAAYWIYQLSNAAIFIVLFFLKVPIDFSWQFWSGTLFYLLGLVLCTASVIDFAAPSGEGLNQNGLYRFSRNPMYLSYFILFMGCALLTHSVLLGGIDIIFQLSSHWIILSEERWCIGRFGDAYRQYMKRVRRYI</sequence>